<comment type="similarity">
    <text evidence="1">Belongs to the MoeA family.</text>
</comment>
<dbReference type="SMART" id="SM00852">
    <property type="entry name" value="MoCF_biosynth"/>
    <property type="match status" value="1"/>
</dbReference>
<name>A0A498R7H7_9FIRM</name>
<dbReference type="EMBL" id="UPPP01000094">
    <property type="protein sequence ID" value="VBB08716.1"/>
    <property type="molecule type" value="Genomic_DNA"/>
</dbReference>
<dbReference type="RefSeq" id="WP_122629577.1">
    <property type="nucleotide sequence ID" value="NZ_UPPP01000094.1"/>
</dbReference>
<keyword evidence="4" id="KW-1185">Reference proteome</keyword>
<keyword evidence="1" id="KW-0479">Metal-binding</keyword>
<dbReference type="GO" id="GO:0006777">
    <property type="term" value="P:Mo-molybdopterin cofactor biosynthetic process"/>
    <property type="evidence" value="ECO:0007669"/>
    <property type="project" value="UniProtKB-UniRule"/>
</dbReference>
<dbReference type="GO" id="GO:0061599">
    <property type="term" value="F:molybdopterin molybdotransferase activity"/>
    <property type="evidence" value="ECO:0007669"/>
    <property type="project" value="UniProtKB-UniRule"/>
</dbReference>
<dbReference type="GO" id="GO:0046872">
    <property type="term" value="F:metal ion binding"/>
    <property type="evidence" value="ECO:0007669"/>
    <property type="project" value="UniProtKB-UniRule"/>
</dbReference>
<keyword evidence="1" id="KW-0501">Molybdenum cofactor biosynthesis</keyword>
<evidence type="ECO:0000259" key="2">
    <source>
        <dbReference type="SMART" id="SM00852"/>
    </source>
</evidence>
<comment type="catalytic activity">
    <reaction evidence="1">
        <text>adenylyl-molybdopterin + molybdate = Mo-molybdopterin + AMP + H(+)</text>
        <dbReference type="Rhea" id="RHEA:35047"/>
        <dbReference type="ChEBI" id="CHEBI:15378"/>
        <dbReference type="ChEBI" id="CHEBI:36264"/>
        <dbReference type="ChEBI" id="CHEBI:62727"/>
        <dbReference type="ChEBI" id="CHEBI:71302"/>
        <dbReference type="ChEBI" id="CHEBI:456215"/>
    </reaction>
</comment>
<dbReference type="InterPro" id="IPR001453">
    <property type="entry name" value="MoaB/Mog_dom"/>
</dbReference>
<organism evidence="3 4">
    <name type="scientific">Lucifera butyrica</name>
    <dbReference type="NCBI Taxonomy" id="1351585"/>
    <lineage>
        <taxon>Bacteria</taxon>
        <taxon>Bacillati</taxon>
        <taxon>Bacillota</taxon>
        <taxon>Negativicutes</taxon>
        <taxon>Veillonellales</taxon>
        <taxon>Veillonellaceae</taxon>
        <taxon>Lucifera</taxon>
    </lineage>
</organism>
<dbReference type="CDD" id="cd03522">
    <property type="entry name" value="MoeA_like"/>
    <property type="match status" value="1"/>
</dbReference>
<dbReference type="InterPro" id="IPR036425">
    <property type="entry name" value="MoaB/Mog-like_dom_sf"/>
</dbReference>
<dbReference type="SUPFAM" id="SSF53218">
    <property type="entry name" value="Molybdenum cofactor biosynthesis proteins"/>
    <property type="match status" value="1"/>
</dbReference>
<feature type="domain" description="MoaB/Mog" evidence="2">
    <location>
        <begin position="177"/>
        <end position="309"/>
    </location>
</feature>
<dbReference type="Proteomes" id="UP000277811">
    <property type="component" value="Unassembled WGS sequence"/>
</dbReference>
<dbReference type="PANTHER" id="PTHR10192:SF28">
    <property type="entry name" value="MOLYBDOPTERIN MOLYBDENUMTRANSFERASE"/>
    <property type="match status" value="1"/>
</dbReference>
<evidence type="ECO:0000313" key="4">
    <source>
        <dbReference type="Proteomes" id="UP000277811"/>
    </source>
</evidence>
<protein>
    <recommendedName>
        <fullName evidence="1">Molybdopterin molybdenumtransferase</fullName>
        <ecNumber evidence="1">2.10.1.1</ecNumber>
    </recommendedName>
</protein>
<dbReference type="Gene3D" id="3.40.980.10">
    <property type="entry name" value="MoaB/Mog-like domain"/>
    <property type="match status" value="1"/>
</dbReference>
<dbReference type="Pfam" id="PF00994">
    <property type="entry name" value="MoCF_biosynth"/>
    <property type="match status" value="1"/>
</dbReference>
<sequence>MALKKVRVEDAVGMVLAHDMTKIVPGEYKGPLFQKGHIIRAEDIPHLKDIGKEHIYLLEIAAGQLHENEAVARIARAVAGENVELTVPVEGKIIIRAARSGLLKIRRNAVMEINRIEHMVLSTIHENMVVQTGDSLAGVKVVPLVVAESAVCAVEQIAAACSGSIIYIKPLQKLKVGTVITGNEVYFGRIQDRYAAVFAEKLAKYGATLMGTVYLPDDCARIAAAIETYKQQGADLIITAGGMSVDPDDVTPDAIRASGAQVISYGAPVLPGAMFMLAYFGDTAVLGMPACGMYSKITVLDLVLPRLLAGERLNKADIANMGYGGFCRSCDRCSYPCCSFGKSS</sequence>
<keyword evidence="1" id="KW-0460">Magnesium</keyword>
<comment type="pathway">
    <text evidence="1">Cofactor biosynthesis; molybdopterin biosynthesis.</text>
</comment>
<reference evidence="3 4" key="1">
    <citation type="submission" date="2018-06" db="EMBL/GenBank/DDBJ databases">
        <authorList>
            <person name="Strepis N."/>
        </authorList>
    </citation>
    <scope>NUCLEOTIDE SEQUENCE [LARGE SCALE GENOMIC DNA]</scope>
    <source>
        <strain evidence="3">LUCI</strain>
    </source>
</reference>
<keyword evidence="1" id="KW-0500">Molybdenum</keyword>
<dbReference type="UniPathway" id="UPA00344"/>
<comment type="cofactor">
    <cofactor evidence="1">
        <name>Mg(2+)</name>
        <dbReference type="ChEBI" id="CHEBI:18420"/>
    </cofactor>
</comment>
<dbReference type="InterPro" id="IPR038987">
    <property type="entry name" value="MoeA-like"/>
</dbReference>
<dbReference type="GO" id="GO:0005829">
    <property type="term" value="C:cytosol"/>
    <property type="evidence" value="ECO:0007669"/>
    <property type="project" value="TreeGrafter"/>
</dbReference>
<evidence type="ECO:0000313" key="3">
    <source>
        <dbReference type="EMBL" id="VBB08716.1"/>
    </source>
</evidence>
<keyword evidence="1" id="KW-0808">Transferase</keyword>
<comment type="function">
    <text evidence="1">Catalyzes the insertion of molybdate into adenylated molybdopterin with the concomitant release of AMP.</text>
</comment>
<accession>A0A498R7H7</accession>
<dbReference type="OrthoDB" id="9767940at2"/>
<proteinExistence type="inferred from homology"/>
<dbReference type="EC" id="2.10.1.1" evidence="1"/>
<dbReference type="AlphaFoldDB" id="A0A498R7H7"/>
<dbReference type="PANTHER" id="PTHR10192">
    <property type="entry name" value="MOLYBDOPTERIN BIOSYNTHESIS PROTEIN"/>
    <property type="match status" value="1"/>
</dbReference>
<gene>
    <name evidence="3" type="ORF">LUCI_3994</name>
</gene>
<evidence type="ECO:0000256" key="1">
    <source>
        <dbReference type="RuleBase" id="RU365090"/>
    </source>
</evidence>